<dbReference type="InterPro" id="IPR036884">
    <property type="entry name" value="2Fe-2S-bd_dom_sf"/>
</dbReference>
<dbReference type="InterPro" id="IPR001041">
    <property type="entry name" value="2Fe-2S_ferredoxin-type"/>
</dbReference>
<dbReference type="EC" id="1.3.99.16" evidence="7"/>
<dbReference type="InterPro" id="IPR051452">
    <property type="entry name" value="Diverse_Oxidoreductases"/>
</dbReference>
<keyword evidence="3 7" id="KW-0560">Oxidoreductase</keyword>
<dbReference type="Gene3D" id="3.10.20.30">
    <property type="match status" value="1"/>
</dbReference>
<keyword evidence="2" id="KW-0479">Metal-binding</keyword>
<dbReference type="PANTHER" id="PTHR44379:SF6">
    <property type="entry name" value="BLR6046 PROTEIN"/>
    <property type="match status" value="1"/>
</dbReference>
<evidence type="ECO:0000256" key="5">
    <source>
        <dbReference type="ARBA" id="ARBA00023014"/>
    </source>
</evidence>
<dbReference type="AlphaFoldDB" id="D4E6K2"/>
<dbReference type="Pfam" id="PF00111">
    <property type="entry name" value="Fer2"/>
    <property type="match status" value="1"/>
</dbReference>
<dbReference type="InterPro" id="IPR002888">
    <property type="entry name" value="2Fe-2S-bd"/>
</dbReference>
<dbReference type="Gene3D" id="1.10.150.120">
    <property type="entry name" value="[2Fe-2S]-binding domain"/>
    <property type="match status" value="1"/>
</dbReference>
<keyword evidence="8" id="KW-1185">Reference proteome</keyword>
<evidence type="ECO:0000313" key="7">
    <source>
        <dbReference type="EMBL" id="EFE94568.1"/>
    </source>
</evidence>
<dbReference type="InterPro" id="IPR006058">
    <property type="entry name" value="2Fe2S_fd_BS"/>
</dbReference>
<evidence type="ECO:0000256" key="4">
    <source>
        <dbReference type="ARBA" id="ARBA00023004"/>
    </source>
</evidence>
<organism evidence="7 8">
    <name type="scientific">Serratia odorifera DSM 4582</name>
    <dbReference type="NCBI Taxonomy" id="667129"/>
    <lineage>
        <taxon>Bacteria</taxon>
        <taxon>Pseudomonadati</taxon>
        <taxon>Pseudomonadota</taxon>
        <taxon>Gammaproteobacteria</taxon>
        <taxon>Enterobacterales</taxon>
        <taxon>Yersiniaceae</taxon>
        <taxon>Serratia</taxon>
    </lineage>
</organism>
<dbReference type="PROSITE" id="PS00197">
    <property type="entry name" value="2FE2S_FER_1"/>
    <property type="match status" value="1"/>
</dbReference>
<evidence type="ECO:0000256" key="3">
    <source>
        <dbReference type="ARBA" id="ARBA00023002"/>
    </source>
</evidence>
<dbReference type="SUPFAM" id="SSF47741">
    <property type="entry name" value="CO dehydrogenase ISP C-domain like"/>
    <property type="match status" value="1"/>
</dbReference>
<dbReference type="GO" id="GO:0051537">
    <property type="term" value="F:2 iron, 2 sulfur cluster binding"/>
    <property type="evidence" value="ECO:0007669"/>
    <property type="project" value="UniProtKB-KW"/>
</dbReference>
<dbReference type="InterPro" id="IPR036010">
    <property type="entry name" value="2Fe-2S_ferredoxin-like_sf"/>
</dbReference>
<accession>D4E6K2</accession>
<gene>
    <name evidence="7" type="primary">iorA2</name>
    <name evidence="7" type="ORF">HMPREF0758_3802</name>
</gene>
<keyword evidence="5" id="KW-0411">Iron-sulfur</keyword>
<sequence>MAMTVDSPREGAVTTLTEHPLMLSVNGQHVQVRVMADTSLLLVLRNDLALNGPKFGCGLGECGACTVLIDGLAARACVIPARGVTQRAITTLEGLGNRDCLHPVQRAFIEQQAAQCGYCLNGMIMTTKALLDRNPSPSDAEIRRALSGNLCRCGTHIEILNAVKRAIELCAGEARDD</sequence>
<evidence type="ECO:0000256" key="1">
    <source>
        <dbReference type="ARBA" id="ARBA00022714"/>
    </source>
</evidence>
<dbReference type="GO" id="GO:0047121">
    <property type="term" value="F:isoquinoline 1-oxidoreductase activity"/>
    <property type="evidence" value="ECO:0007669"/>
    <property type="project" value="UniProtKB-EC"/>
</dbReference>
<dbReference type="HOGENOM" id="CLU_052511_3_0_6"/>
<proteinExistence type="predicted"/>
<dbReference type="GO" id="GO:0046872">
    <property type="term" value="F:metal ion binding"/>
    <property type="evidence" value="ECO:0007669"/>
    <property type="project" value="UniProtKB-KW"/>
</dbReference>
<dbReference type="Proteomes" id="UP000005723">
    <property type="component" value="Unassembled WGS sequence"/>
</dbReference>
<dbReference type="InterPro" id="IPR012675">
    <property type="entry name" value="Beta-grasp_dom_sf"/>
</dbReference>
<dbReference type="STRING" id="667129.HMPREF0758_3802"/>
<keyword evidence="1" id="KW-0001">2Fe-2S</keyword>
<dbReference type="PROSITE" id="PS51085">
    <property type="entry name" value="2FE2S_FER_2"/>
    <property type="match status" value="1"/>
</dbReference>
<dbReference type="EMBL" id="ADBY01000052">
    <property type="protein sequence ID" value="EFE94568.1"/>
    <property type="molecule type" value="Genomic_DNA"/>
</dbReference>
<dbReference type="FunFam" id="1.10.150.120:FF:000003">
    <property type="entry name" value="Carbon monoxide dehydrogenase, small subunit"/>
    <property type="match status" value="1"/>
</dbReference>
<dbReference type="RefSeq" id="WP_004963163.1">
    <property type="nucleotide sequence ID" value="NZ_GG753567.1"/>
</dbReference>
<feature type="domain" description="2Fe-2S ferredoxin-type" evidence="6">
    <location>
        <begin position="19"/>
        <end position="95"/>
    </location>
</feature>
<dbReference type="OrthoDB" id="9775084at2"/>
<protein>
    <submittedName>
        <fullName evidence="7">2Fe-2S iron-sulfur cluster-binding domain protein</fullName>
        <ecNumber evidence="7">1.3.99.16</ecNumber>
    </submittedName>
</protein>
<dbReference type="SUPFAM" id="SSF54292">
    <property type="entry name" value="2Fe-2S ferredoxin-like"/>
    <property type="match status" value="1"/>
</dbReference>
<keyword evidence="4" id="KW-0408">Iron</keyword>
<reference evidence="7 8" key="1">
    <citation type="submission" date="2010-01" db="EMBL/GenBank/DDBJ databases">
        <authorList>
            <person name="Muzny D."/>
            <person name="Qin X."/>
            <person name="Deng J."/>
            <person name="Jiang H."/>
            <person name="Liu Y."/>
            <person name="Qu J."/>
            <person name="Song X.-Z."/>
            <person name="Zhang L."/>
            <person name="Thornton R."/>
            <person name="Coyle M."/>
            <person name="Francisco L."/>
            <person name="Jackson L."/>
            <person name="Javaid M."/>
            <person name="Korchina V."/>
            <person name="Kovar C."/>
            <person name="Mata R."/>
            <person name="Mathew T."/>
            <person name="Ngo R."/>
            <person name="Nguyen L."/>
            <person name="Nguyen N."/>
            <person name="Okwuonu G."/>
            <person name="Ongeri F."/>
            <person name="Pham C."/>
            <person name="Simmons D."/>
            <person name="Wilczek-Boney K."/>
            <person name="Hale W."/>
            <person name="Jakkamsetti A."/>
            <person name="Pham P."/>
            <person name="Ruth R."/>
            <person name="San Lucas F."/>
            <person name="Warren J."/>
            <person name="Zhang J."/>
            <person name="Zhao Z."/>
            <person name="Zhou C."/>
            <person name="Zhu D."/>
            <person name="Lee S."/>
            <person name="Bess C."/>
            <person name="Blankenburg K."/>
            <person name="Forbes L."/>
            <person name="Fu Q."/>
            <person name="Gubbala S."/>
            <person name="Hirani K."/>
            <person name="Jayaseelan J.C."/>
            <person name="Lara F."/>
            <person name="Munidasa M."/>
            <person name="Palculict T."/>
            <person name="Patil S."/>
            <person name="Pu L.-L."/>
            <person name="Saada N."/>
            <person name="Tang L."/>
            <person name="Weissenberger G."/>
            <person name="Zhu Y."/>
            <person name="Hemphill L."/>
            <person name="Shang Y."/>
            <person name="Youmans B."/>
            <person name="Ayvaz T."/>
            <person name="Ross M."/>
            <person name="Santibanez J."/>
            <person name="Aqrawi P."/>
            <person name="Gross S."/>
            <person name="Joshi V."/>
            <person name="Fowler G."/>
            <person name="Nazareth L."/>
            <person name="Reid J."/>
            <person name="Worley K."/>
            <person name="Petrosino J."/>
            <person name="Highlander S."/>
            <person name="Gibbs R."/>
        </authorList>
    </citation>
    <scope>NUCLEOTIDE SEQUENCE [LARGE SCALE GENOMIC DNA]</scope>
    <source>
        <strain evidence="7 8">DSM 4582</strain>
    </source>
</reference>
<evidence type="ECO:0000259" key="6">
    <source>
        <dbReference type="PROSITE" id="PS51085"/>
    </source>
</evidence>
<dbReference type="Pfam" id="PF01799">
    <property type="entry name" value="Fer2_2"/>
    <property type="match status" value="1"/>
</dbReference>
<evidence type="ECO:0000256" key="2">
    <source>
        <dbReference type="ARBA" id="ARBA00022723"/>
    </source>
</evidence>
<evidence type="ECO:0000313" key="8">
    <source>
        <dbReference type="Proteomes" id="UP000005723"/>
    </source>
</evidence>
<dbReference type="PANTHER" id="PTHR44379">
    <property type="entry name" value="OXIDOREDUCTASE WITH IRON-SULFUR SUBUNIT"/>
    <property type="match status" value="1"/>
</dbReference>
<comment type="caution">
    <text evidence="7">The sequence shown here is derived from an EMBL/GenBank/DDBJ whole genome shotgun (WGS) entry which is preliminary data.</text>
</comment>
<name>D4E6K2_SEROD</name>